<dbReference type="OrthoDB" id="2489132at2"/>
<comment type="similarity">
    <text evidence="3">Belongs to the methyl-accepting chemotaxis (MCP) protein family.</text>
</comment>
<feature type="transmembrane region" description="Helical" evidence="5">
    <location>
        <begin position="61"/>
        <end position="78"/>
    </location>
</feature>
<protein>
    <submittedName>
        <fullName evidence="7">Methyl-accepting chemotaxis sensory transducer</fullName>
    </submittedName>
</protein>
<dbReference type="PROSITE" id="PS50111">
    <property type="entry name" value="CHEMOTAXIS_TRANSDUC_2"/>
    <property type="match status" value="1"/>
</dbReference>
<dbReference type="GO" id="GO:0004888">
    <property type="term" value="F:transmembrane signaling receptor activity"/>
    <property type="evidence" value="ECO:0007669"/>
    <property type="project" value="InterPro"/>
</dbReference>
<organism evidence="7 8">
    <name type="scientific">Marinomonas communis</name>
    <dbReference type="NCBI Taxonomy" id="28254"/>
    <lineage>
        <taxon>Bacteria</taxon>
        <taxon>Pseudomonadati</taxon>
        <taxon>Pseudomonadota</taxon>
        <taxon>Gammaproteobacteria</taxon>
        <taxon>Oceanospirillales</taxon>
        <taxon>Oceanospirillaceae</taxon>
        <taxon>Marinomonas</taxon>
    </lineage>
</organism>
<evidence type="ECO:0000256" key="3">
    <source>
        <dbReference type="ARBA" id="ARBA00029447"/>
    </source>
</evidence>
<dbReference type="GO" id="GO:0007165">
    <property type="term" value="P:signal transduction"/>
    <property type="evidence" value="ECO:0007669"/>
    <property type="project" value="UniProtKB-KW"/>
</dbReference>
<dbReference type="PRINTS" id="PR00260">
    <property type="entry name" value="CHEMTRNSDUCR"/>
</dbReference>
<dbReference type="EMBL" id="SNZA01000005">
    <property type="protein sequence ID" value="TDR06712.1"/>
    <property type="molecule type" value="Genomic_DNA"/>
</dbReference>
<keyword evidence="8" id="KW-1185">Reference proteome</keyword>
<evidence type="ECO:0000256" key="4">
    <source>
        <dbReference type="PROSITE-ProRule" id="PRU00284"/>
    </source>
</evidence>
<evidence type="ECO:0000313" key="7">
    <source>
        <dbReference type="EMBL" id="TDR06712.1"/>
    </source>
</evidence>
<evidence type="ECO:0000259" key="6">
    <source>
        <dbReference type="PROSITE" id="PS50111"/>
    </source>
</evidence>
<dbReference type="PANTHER" id="PTHR32089">
    <property type="entry name" value="METHYL-ACCEPTING CHEMOTAXIS PROTEIN MCPB"/>
    <property type="match status" value="1"/>
</dbReference>
<feature type="transmembrane region" description="Helical" evidence="5">
    <location>
        <begin position="12"/>
        <end position="31"/>
    </location>
</feature>
<evidence type="ECO:0000256" key="5">
    <source>
        <dbReference type="SAM" id="Phobius"/>
    </source>
</evidence>
<sequence>MTDSLLLKRDAFIFRVLLAQVPILFISGLIGAQLTTFSIIAAVVIGAVSSLSYFALRGTSVFGVLAAVIMMSTSGLLIQSQLGLIEMHFHIFATMVVFLIYERWQPFVAALLTVAAHHLLLTYWQLSGGSVAGMSVIAFAGDCSWGITFLHAVFAAAETGVLIYMATLMRRESNANRRIAEVINTVSMNKDFSVRLPDAKGVSESALNAMLEELSSQFKEYKRIADRLSETSASIQHISASTIETSQTQSQTTAHLESETNKMMGQVEDTAAHCSHAAELASEVEASSDADKRDADQVVSDMKLLEKDTTAAVNSLSELTKEVASITSALDAIRGISEQTNLLALNAAIEAARAGESGRGFAVVADEVRALAQRSGESTDEIEQIVDRLNVSMQKAVESMDSGRSRTVENVSKVEGIATRISSRASQVSQVSRLNNDAAEETRSQASMLTEVDRQLVANSRTLQELATEIEKVSGLATQLGQIAQDYERKASLFKV</sequence>
<feature type="transmembrane region" description="Helical" evidence="5">
    <location>
        <begin position="84"/>
        <end position="101"/>
    </location>
</feature>
<dbReference type="RefSeq" id="WP_133563963.1">
    <property type="nucleotide sequence ID" value="NZ_JAJGNH010000011.1"/>
</dbReference>
<keyword evidence="5" id="KW-1133">Transmembrane helix</keyword>
<dbReference type="SMART" id="SM00283">
    <property type="entry name" value="MA"/>
    <property type="match status" value="1"/>
</dbReference>
<dbReference type="PANTHER" id="PTHR32089:SF112">
    <property type="entry name" value="LYSOZYME-LIKE PROTEIN-RELATED"/>
    <property type="match status" value="1"/>
</dbReference>
<gene>
    <name evidence="7" type="ORF">C8D85_2898</name>
</gene>
<name>A0A4R6X5N9_9GAMM</name>
<dbReference type="Proteomes" id="UP000295729">
    <property type="component" value="Unassembled WGS sequence"/>
</dbReference>
<accession>A0A4R6X5N9</accession>
<feature type="transmembrane region" description="Helical" evidence="5">
    <location>
        <begin position="108"/>
        <end position="126"/>
    </location>
</feature>
<comment type="caution">
    <text evidence="7">The sequence shown here is derived from an EMBL/GenBank/DDBJ whole genome shotgun (WGS) entry which is preliminary data.</text>
</comment>
<feature type="transmembrane region" description="Helical" evidence="5">
    <location>
        <begin position="146"/>
        <end position="168"/>
    </location>
</feature>
<dbReference type="Gene3D" id="1.10.287.950">
    <property type="entry name" value="Methyl-accepting chemotaxis protein"/>
    <property type="match status" value="1"/>
</dbReference>
<dbReference type="SUPFAM" id="SSF58104">
    <property type="entry name" value="Methyl-accepting chemotaxis protein (MCP) signaling domain"/>
    <property type="match status" value="1"/>
</dbReference>
<reference evidence="7 8" key="1">
    <citation type="submission" date="2019-03" db="EMBL/GenBank/DDBJ databases">
        <title>Genomic Encyclopedia of Type Strains, Phase IV (KMG-IV): sequencing the most valuable type-strain genomes for metagenomic binning, comparative biology and taxonomic classification.</title>
        <authorList>
            <person name="Goeker M."/>
        </authorList>
    </citation>
    <scope>NUCLEOTIDE SEQUENCE [LARGE SCALE GENOMIC DNA]</scope>
    <source>
        <strain evidence="7 8">DSM 5604</strain>
    </source>
</reference>
<dbReference type="InterPro" id="IPR004089">
    <property type="entry name" value="MCPsignal_dom"/>
</dbReference>
<dbReference type="AlphaFoldDB" id="A0A4R6X5N9"/>
<dbReference type="Pfam" id="PF00015">
    <property type="entry name" value="MCPsignal"/>
    <property type="match status" value="1"/>
</dbReference>
<evidence type="ECO:0000256" key="1">
    <source>
        <dbReference type="ARBA" id="ARBA00004370"/>
    </source>
</evidence>
<evidence type="ECO:0000313" key="8">
    <source>
        <dbReference type="Proteomes" id="UP000295729"/>
    </source>
</evidence>
<feature type="domain" description="Methyl-accepting transducer" evidence="6">
    <location>
        <begin position="224"/>
        <end position="474"/>
    </location>
</feature>
<evidence type="ECO:0000256" key="2">
    <source>
        <dbReference type="ARBA" id="ARBA00023224"/>
    </source>
</evidence>
<dbReference type="GO" id="GO:0016020">
    <property type="term" value="C:membrane"/>
    <property type="evidence" value="ECO:0007669"/>
    <property type="project" value="UniProtKB-SubCell"/>
</dbReference>
<proteinExistence type="inferred from homology"/>
<comment type="subcellular location">
    <subcellularLocation>
        <location evidence="1">Membrane</location>
    </subcellularLocation>
</comment>
<feature type="transmembrane region" description="Helical" evidence="5">
    <location>
        <begin position="37"/>
        <end position="56"/>
    </location>
</feature>
<keyword evidence="5" id="KW-0472">Membrane</keyword>
<keyword evidence="5" id="KW-0812">Transmembrane</keyword>
<keyword evidence="2 4" id="KW-0807">Transducer</keyword>
<dbReference type="GO" id="GO:0006935">
    <property type="term" value="P:chemotaxis"/>
    <property type="evidence" value="ECO:0007669"/>
    <property type="project" value="InterPro"/>
</dbReference>
<dbReference type="InterPro" id="IPR004090">
    <property type="entry name" value="Chemotax_Me-accpt_rcpt"/>
</dbReference>